<dbReference type="AlphaFoldDB" id="A0A9P4RDH0"/>
<dbReference type="EMBL" id="ML996097">
    <property type="protein sequence ID" value="KAF2741532.1"/>
    <property type="molecule type" value="Genomic_DNA"/>
</dbReference>
<dbReference type="Proteomes" id="UP000799444">
    <property type="component" value="Unassembled WGS sequence"/>
</dbReference>
<organism evidence="4 5">
    <name type="scientific">Polyplosphaeria fusca</name>
    <dbReference type="NCBI Taxonomy" id="682080"/>
    <lineage>
        <taxon>Eukaryota</taxon>
        <taxon>Fungi</taxon>
        <taxon>Dikarya</taxon>
        <taxon>Ascomycota</taxon>
        <taxon>Pezizomycotina</taxon>
        <taxon>Dothideomycetes</taxon>
        <taxon>Pleosporomycetidae</taxon>
        <taxon>Pleosporales</taxon>
        <taxon>Tetraplosphaeriaceae</taxon>
        <taxon>Polyplosphaeria</taxon>
    </lineage>
</organism>
<gene>
    <name evidence="4" type="ORF">EJ04DRAFT_558227</name>
</gene>
<evidence type="ECO:0000256" key="1">
    <source>
        <dbReference type="SAM" id="Coils"/>
    </source>
</evidence>
<dbReference type="OrthoDB" id="421951at2759"/>
<dbReference type="GO" id="GO:0005634">
    <property type="term" value="C:nucleus"/>
    <property type="evidence" value="ECO:0007669"/>
    <property type="project" value="TreeGrafter"/>
</dbReference>
<feature type="domain" description="Arb2" evidence="3">
    <location>
        <begin position="15"/>
        <end position="316"/>
    </location>
</feature>
<dbReference type="GO" id="GO:0031048">
    <property type="term" value="P:regulatory ncRNA-mediated heterochromatin formation"/>
    <property type="evidence" value="ECO:0007669"/>
    <property type="project" value="TreeGrafter"/>
</dbReference>
<dbReference type="PANTHER" id="PTHR21357:SF4">
    <property type="entry name" value="FAM172 FAMILY PROTEIN HOMOLOG CG10038"/>
    <property type="match status" value="1"/>
</dbReference>
<comment type="caution">
    <text evidence="4">The sequence shown here is derived from an EMBL/GenBank/DDBJ whole genome shotgun (WGS) entry which is preliminary data.</text>
</comment>
<accession>A0A9P4RDH0</accession>
<dbReference type="PANTHER" id="PTHR21357">
    <property type="entry name" value="FAM172 FAMILY PROTEIN HOMOLOG CG10038"/>
    <property type="match status" value="1"/>
</dbReference>
<evidence type="ECO:0000259" key="3">
    <source>
        <dbReference type="Pfam" id="PF22749"/>
    </source>
</evidence>
<feature type="coiled-coil region" evidence="1">
    <location>
        <begin position="455"/>
        <end position="504"/>
    </location>
</feature>
<name>A0A9P4RDH0_9PLEO</name>
<dbReference type="InterPro" id="IPR053858">
    <property type="entry name" value="Arb2_dom"/>
</dbReference>
<proteinExistence type="predicted"/>
<evidence type="ECO:0000313" key="4">
    <source>
        <dbReference type="EMBL" id="KAF2741532.1"/>
    </source>
</evidence>
<feature type="compositionally biased region" description="Basic and acidic residues" evidence="2">
    <location>
        <begin position="547"/>
        <end position="571"/>
    </location>
</feature>
<dbReference type="GO" id="GO:0035197">
    <property type="term" value="F:siRNA binding"/>
    <property type="evidence" value="ECO:0007669"/>
    <property type="project" value="TreeGrafter"/>
</dbReference>
<keyword evidence="5" id="KW-1185">Reference proteome</keyword>
<dbReference type="Pfam" id="PF22749">
    <property type="entry name" value="Arb2"/>
    <property type="match status" value="1"/>
</dbReference>
<feature type="region of interest" description="Disordered" evidence="2">
    <location>
        <begin position="537"/>
        <end position="571"/>
    </location>
</feature>
<evidence type="ECO:0000256" key="2">
    <source>
        <dbReference type="SAM" id="MobiDB-lite"/>
    </source>
</evidence>
<evidence type="ECO:0000313" key="5">
    <source>
        <dbReference type="Proteomes" id="UP000799444"/>
    </source>
</evidence>
<dbReference type="InterPro" id="IPR048263">
    <property type="entry name" value="Arb2"/>
</dbReference>
<reference evidence="4" key="1">
    <citation type="journal article" date="2020" name="Stud. Mycol.">
        <title>101 Dothideomycetes genomes: a test case for predicting lifestyles and emergence of pathogens.</title>
        <authorList>
            <person name="Haridas S."/>
            <person name="Albert R."/>
            <person name="Binder M."/>
            <person name="Bloem J."/>
            <person name="Labutti K."/>
            <person name="Salamov A."/>
            <person name="Andreopoulos B."/>
            <person name="Baker S."/>
            <person name="Barry K."/>
            <person name="Bills G."/>
            <person name="Bluhm B."/>
            <person name="Cannon C."/>
            <person name="Castanera R."/>
            <person name="Culley D."/>
            <person name="Daum C."/>
            <person name="Ezra D."/>
            <person name="Gonzalez J."/>
            <person name="Henrissat B."/>
            <person name="Kuo A."/>
            <person name="Liang C."/>
            <person name="Lipzen A."/>
            <person name="Lutzoni F."/>
            <person name="Magnuson J."/>
            <person name="Mondo S."/>
            <person name="Nolan M."/>
            <person name="Ohm R."/>
            <person name="Pangilinan J."/>
            <person name="Park H.-J."/>
            <person name="Ramirez L."/>
            <person name="Alfaro M."/>
            <person name="Sun H."/>
            <person name="Tritt A."/>
            <person name="Yoshinaga Y."/>
            <person name="Zwiers L.-H."/>
            <person name="Turgeon B."/>
            <person name="Goodwin S."/>
            <person name="Spatafora J."/>
            <person name="Crous P."/>
            <person name="Grigoriev I."/>
        </authorList>
    </citation>
    <scope>NUCLEOTIDE SEQUENCE</scope>
    <source>
        <strain evidence="4">CBS 125425</strain>
    </source>
</reference>
<protein>
    <recommendedName>
        <fullName evidence="3">Arb2 domain-containing protein</fullName>
    </recommendedName>
</protein>
<sequence>MFRTKEAAFPPDPLYPADLKALGLFVNNKGQVRVIEYPEKGIQYYYTNVERHNEMRKEAFQICQRKEVAQRLAALGLEKLYLPQMSYIKPNGPHIPILAPQAEILRARKRVVVIINDDSQDLGILTYRQLQRDMGLNGGSVINFGKEMIVRRTNKAKEDFDIFRDRAGVEDKPKDTPGLIMLNNGQLLFSPKTQEVLTTRSWATLPRKSICHEPIKIDEALNRVKGHEDSRKHIENVWKHVIQNPNFVAPDADLYVVGIETGGDEIIKLLDQNFDVYAPRIKALAVINCHSQLAEIKSAAAKDFFRYRTRQWIKSDISFSPEACVAVPEWEEITPDYEDMTELECYLSPVEPICATFGSGTDEEIPTGECIFAAPAVQNAILNWFYWVADSPSTYKNPDFQAKAPKPPVPAKTVVNDPAVIATQAQLSSARSQLDVMKESLEATPTDNAELVPGRRGLAERIRIQEKAIKKLEERLLAVGGLGAGEAKDVRARMEAEAKEKLKERFPGPKIPIAGQMVSADLAKRAGLLDTVKTRLKDLQVGKGKKDRKDSKDESKDDSMDLYEDPPKRRS</sequence>
<keyword evidence="1" id="KW-0175">Coiled coil</keyword>